<accession>A6K401</accession>
<reference evidence="1 2" key="1">
    <citation type="submission" date="2005-09" db="EMBL/GenBank/DDBJ databases">
        <authorList>
            <person name="Mural R.J."/>
            <person name="Li P.W."/>
            <person name="Adams M.D."/>
            <person name="Amanatides P.G."/>
            <person name="Baden-Tillson H."/>
            <person name="Barnstead M."/>
            <person name="Chin S.H."/>
            <person name="Dew I."/>
            <person name="Evans C.A."/>
            <person name="Ferriera S."/>
            <person name="Flanigan M."/>
            <person name="Fosler C."/>
            <person name="Glodek A."/>
            <person name="Gu Z."/>
            <person name="Holt R.A."/>
            <person name="Jennings D."/>
            <person name="Kraft C.L."/>
            <person name="Lu F."/>
            <person name="Nguyen T."/>
            <person name="Nusskern D.R."/>
            <person name="Pfannkoch C.M."/>
            <person name="Sitter C."/>
            <person name="Sutton G.G."/>
            <person name="Venter J.C."/>
            <person name="Wang Z."/>
            <person name="Woodage T."/>
            <person name="Zheng X.H."/>
            <person name="Zhong F."/>
        </authorList>
    </citation>
    <scope>NUCLEOTIDE SEQUENCE [LARGE SCALE GENOMIC DNA]</scope>
    <source>
        <strain>BN</strain>
        <strain evidence="2">Sprague-Dawley</strain>
    </source>
</reference>
<sequence length="63" mass="6708">MALNLDPSVSPSRVVGSREYTTRLELLGKHSPDRAASQHICCCFIDQLPVSSIPPGMKATAGP</sequence>
<protein>
    <submittedName>
        <fullName evidence="1">RCG22148</fullName>
    </submittedName>
</protein>
<dbReference type="AlphaFoldDB" id="A6K401"/>
<dbReference type="Proteomes" id="UP000234681">
    <property type="component" value="Chromosome 20"/>
</dbReference>
<proteinExistence type="predicted"/>
<dbReference type="EMBL" id="CH474016">
    <property type="protein sequence ID" value="EDL93022.1"/>
    <property type="molecule type" value="Genomic_DNA"/>
</dbReference>
<gene>
    <name evidence="1" type="ORF">rCG_22148</name>
</gene>
<name>A6K401_RAT</name>
<evidence type="ECO:0000313" key="1">
    <source>
        <dbReference type="EMBL" id="EDL93022.1"/>
    </source>
</evidence>
<evidence type="ECO:0000313" key="2">
    <source>
        <dbReference type="Proteomes" id="UP000234681"/>
    </source>
</evidence>
<organism evidence="1 2">
    <name type="scientific">Rattus norvegicus</name>
    <name type="common">Rat</name>
    <dbReference type="NCBI Taxonomy" id="10116"/>
    <lineage>
        <taxon>Eukaryota</taxon>
        <taxon>Metazoa</taxon>
        <taxon>Chordata</taxon>
        <taxon>Craniata</taxon>
        <taxon>Vertebrata</taxon>
        <taxon>Euteleostomi</taxon>
        <taxon>Mammalia</taxon>
        <taxon>Eutheria</taxon>
        <taxon>Euarchontoglires</taxon>
        <taxon>Glires</taxon>
        <taxon>Rodentia</taxon>
        <taxon>Myomorpha</taxon>
        <taxon>Muroidea</taxon>
        <taxon>Muridae</taxon>
        <taxon>Murinae</taxon>
        <taxon>Rattus</taxon>
    </lineage>
</organism>